<dbReference type="PANTHER" id="PTHR43281">
    <property type="entry name" value="FARNESYL DIPHOSPHATE SYNTHASE"/>
    <property type="match status" value="1"/>
</dbReference>
<evidence type="ECO:0000256" key="9">
    <source>
        <dbReference type="ARBA" id="ARBA00032380"/>
    </source>
</evidence>
<dbReference type="PROSITE" id="PS00444">
    <property type="entry name" value="POLYPRENYL_SYNTHASE_2"/>
    <property type="match status" value="1"/>
</dbReference>
<comment type="cofactor">
    <cofactor evidence="1">
        <name>Mg(2+)</name>
        <dbReference type="ChEBI" id="CHEBI:18420"/>
    </cofactor>
</comment>
<dbReference type="InterPro" id="IPR053378">
    <property type="entry name" value="Prenyl_diphosphate_synthase"/>
</dbReference>
<evidence type="ECO:0000313" key="13">
    <source>
        <dbReference type="EMBL" id="KRL86831.1"/>
    </source>
</evidence>
<name>A0A0R1U076_9LACO</name>
<evidence type="ECO:0000256" key="4">
    <source>
        <dbReference type="ARBA" id="ARBA00015100"/>
    </source>
</evidence>
<protein>
    <recommendedName>
        <fullName evidence="4">Farnesyl diphosphate synthase</fullName>
        <ecNumber evidence="3">2.5.1.10</ecNumber>
    </recommendedName>
    <alternativeName>
        <fullName evidence="10">(2E,6E)-farnesyl diphosphate synthase</fullName>
    </alternativeName>
    <alternativeName>
        <fullName evidence="9">Geranyltranstransferase</fullName>
    </alternativeName>
</protein>
<evidence type="ECO:0000313" key="14">
    <source>
        <dbReference type="Proteomes" id="UP000051922"/>
    </source>
</evidence>
<keyword evidence="7" id="KW-0460">Magnesium</keyword>
<dbReference type="Pfam" id="PF00348">
    <property type="entry name" value="polyprenyl_synt"/>
    <property type="match status" value="1"/>
</dbReference>
<proteinExistence type="inferred from homology"/>
<dbReference type="PROSITE" id="PS00723">
    <property type="entry name" value="POLYPRENYL_SYNTHASE_1"/>
    <property type="match status" value="1"/>
</dbReference>
<dbReference type="STRING" id="1423783.FC50_GL000478"/>
<dbReference type="RefSeq" id="WP_054650273.1">
    <property type="nucleotide sequence ID" value="NZ_AZFJ01000037.1"/>
</dbReference>
<dbReference type="GO" id="GO:0046872">
    <property type="term" value="F:metal ion binding"/>
    <property type="evidence" value="ECO:0007669"/>
    <property type="project" value="UniProtKB-KW"/>
</dbReference>
<keyword evidence="14" id="KW-1185">Reference proteome</keyword>
<keyword evidence="5 12" id="KW-0808">Transferase</keyword>
<dbReference type="SFLD" id="SFLDS00005">
    <property type="entry name" value="Isoprenoid_Synthase_Type_I"/>
    <property type="match status" value="1"/>
</dbReference>
<dbReference type="GO" id="GO:0004337">
    <property type="term" value="F:(2E,6E)-farnesyl diphosphate synthase activity"/>
    <property type="evidence" value="ECO:0007669"/>
    <property type="project" value="UniProtKB-EC"/>
</dbReference>
<comment type="similarity">
    <text evidence="2 12">Belongs to the FPP/GGPP synthase family.</text>
</comment>
<dbReference type="Proteomes" id="UP000051922">
    <property type="component" value="Unassembled WGS sequence"/>
</dbReference>
<dbReference type="SUPFAM" id="SSF48576">
    <property type="entry name" value="Terpenoid synthases"/>
    <property type="match status" value="1"/>
</dbReference>
<dbReference type="GO" id="GO:0016114">
    <property type="term" value="P:terpenoid biosynthetic process"/>
    <property type="evidence" value="ECO:0007669"/>
    <property type="project" value="UniProtKB-ARBA"/>
</dbReference>
<evidence type="ECO:0000256" key="6">
    <source>
        <dbReference type="ARBA" id="ARBA00022723"/>
    </source>
</evidence>
<dbReference type="PANTHER" id="PTHR43281:SF1">
    <property type="entry name" value="FARNESYL DIPHOSPHATE SYNTHASE"/>
    <property type="match status" value="1"/>
</dbReference>
<gene>
    <name evidence="13" type="ORF">FC50_GL000478</name>
</gene>
<dbReference type="InterPro" id="IPR008949">
    <property type="entry name" value="Isoprenoid_synthase_dom_sf"/>
</dbReference>
<dbReference type="GO" id="GO:0005737">
    <property type="term" value="C:cytoplasm"/>
    <property type="evidence" value="ECO:0007669"/>
    <property type="project" value="UniProtKB-ARBA"/>
</dbReference>
<evidence type="ECO:0000256" key="8">
    <source>
        <dbReference type="ARBA" id="ARBA00023229"/>
    </source>
</evidence>
<dbReference type="SFLD" id="SFLDG01017">
    <property type="entry name" value="Polyprenyl_Transferase_Like"/>
    <property type="match status" value="1"/>
</dbReference>
<comment type="catalytic activity">
    <reaction evidence="11">
        <text>isopentenyl diphosphate + (2E)-geranyl diphosphate = (2E,6E)-farnesyl diphosphate + diphosphate</text>
        <dbReference type="Rhea" id="RHEA:19361"/>
        <dbReference type="ChEBI" id="CHEBI:33019"/>
        <dbReference type="ChEBI" id="CHEBI:58057"/>
        <dbReference type="ChEBI" id="CHEBI:128769"/>
        <dbReference type="ChEBI" id="CHEBI:175763"/>
        <dbReference type="EC" id="2.5.1.10"/>
    </reaction>
</comment>
<reference evidence="13 14" key="1">
    <citation type="journal article" date="2015" name="Genome Announc.">
        <title>Expanding the biotechnology potential of lactobacilli through comparative genomics of 213 strains and associated genera.</title>
        <authorList>
            <person name="Sun Z."/>
            <person name="Harris H.M."/>
            <person name="McCann A."/>
            <person name="Guo C."/>
            <person name="Argimon S."/>
            <person name="Zhang W."/>
            <person name="Yang X."/>
            <person name="Jeffery I.B."/>
            <person name="Cooney J.C."/>
            <person name="Kagawa T.F."/>
            <person name="Liu W."/>
            <person name="Song Y."/>
            <person name="Salvetti E."/>
            <person name="Wrobel A."/>
            <person name="Rasinkangas P."/>
            <person name="Parkhill J."/>
            <person name="Rea M.C."/>
            <person name="O'Sullivan O."/>
            <person name="Ritari J."/>
            <person name="Douillard F.P."/>
            <person name="Paul Ross R."/>
            <person name="Yang R."/>
            <person name="Briner A.E."/>
            <person name="Felis G.E."/>
            <person name="de Vos W.M."/>
            <person name="Barrangou R."/>
            <person name="Klaenhammer T.R."/>
            <person name="Caufield P.W."/>
            <person name="Cui Y."/>
            <person name="Zhang H."/>
            <person name="O'Toole P.W."/>
        </authorList>
    </citation>
    <scope>NUCLEOTIDE SEQUENCE [LARGE SCALE GENOMIC DNA]</scope>
    <source>
        <strain evidence="13 14">DSM 15945</strain>
    </source>
</reference>
<dbReference type="PATRIC" id="fig|1423783.4.peg.494"/>
<dbReference type="EMBL" id="AZFJ01000037">
    <property type="protein sequence ID" value="KRL86831.1"/>
    <property type="molecule type" value="Genomic_DNA"/>
</dbReference>
<keyword evidence="6" id="KW-0479">Metal-binding</keyword>
<comment type="caution">
    <text evidence="13">The sequence shown here is derived from an EMBL/GenBank/DDBJ whole genome shotgun (WGS) entry which is preliminary data.</text>
</comment>
<dbReference type="AlphaFoldDB" id="A0A0R1U076"/>
<sequence>MNQSKRIKAFADEHIPALTEFMLAYARQAHQPRLADAMSYSLAAGGKRLRPLLVYAVAATMGADTTQLDHVAAAIEYVHTYSLIHDDLPAMDDADLRRGHASNHVQFDEATAILAGDALLTDAFALVSGAPQPATVRVALTSQLAVGAGSRGMVAGQMMDIAATGSSTPLTRGQLVRMHAHKTGALLLAAVRMGATVATVSDADDEALDDFATAFGLAFQIRDDINDATKSSTELGKTAGHDETAGKNTYVSLLGIDGATKALAKQMRSAHLALERLSVPAPLLEDIVAMLG</sequence>
<accession>A0A0R1U076</accession>
<dbReference type="OrthoDB" id="9805316at2"/>
<evidence type="ECO:0000256" key="10">
    <source>
        <dbReference type="ARBA" id="ARBA00032873"/>
    </source>
</evidence>
<dbReference type="Gene3D" id="1.10.600.10">
    <property type="entry name" value="Farnesyl Diphosphate Synthase"/>
    <property type="match status" value="1"/>
</dbReference>
<dbReference type="NCBIfam" id="NF045485">
    <property type="entry name" value="FPPsyn"/>
    <property type="match status" value="1"/>
</dbReference>
<evidence type="ECO:0000256" key="11">
    <source>
        <dbReference type="ARBA" id="ARBA00049399"/>
    </source>
</evidence>
<dbReference type="EC" id="2.5.1.10" evidence="3"/>
<evidence type="ECO:0000256" key="7">
    <source>
        <dbReference type="ARBA" id="ARBA00022842"/>
    </source>
</evidence>
<evidence type="ECO:0000256" key="5">
    <source>
        <dbReference type="ARBA" id="ARBA00022679"/>
    </source>
</evidence>
<organism evidence="13 14">
    <name type="scientific">Lacticaseibacillus pantheris DSM 15945 = JCM 12539 = NBRC 106106</name>
    <dbReference type="NCBI Taxonomy" id="1423783"/>
    <lineage>
        <taxon>Bacteria</taxon>
        <taxon>Bacillati</taxon>
        <taxon>Bacillota</taxon>
        <taxon>Bacilli</taxon>
        <taxon>Lactobacillales</taxon>
        <taxon>Lactobacillaceae</taxon>
        <taxon>Lacticaseibacillus</taxon>
    </lineage>
</organism>
<dbReference type="FunFam" id="1.10.600.10:FF:000001">
    <property type="entry name" value="Geranylgeranyl diphosphate synthase"/>
    <property type="match status" value="1"/>
</dbReference>
<keyword evidence="8" id="KW-0414">Isoprene biosynthesis</keyword>
<evidence type="ECO:0000256" key="3">
    <source>
        <dbReference type="ARBA" id="ARBA00012439"/>
    </source>
</evidence>
<evidence type="ECO:0000256" key="1">
    <source>
        <dbReference type="ARBA" id="ARBA00001946"/>
    </source>
</evidence>
<evidence type="ECO:0000256" key="12">
    <source>
        <dbReference type="RuleBase" id="RU004466"/>
    </source>
</evidence>
<evidence type="ECO:0000256" key="2">
    <source>
        <dbReference type="ARBA" id="ARBA00006706"/>
    </source>
</evidence>
<dbReference type="CDD" id="cd00685">
    <property type="entry name" value="Trans_IPPS_HT"/>
    <property type="match status" value="1"/>
</dbReference>
<dbReference type="InterPro" id="IPR033749">
    <property type="entry name" value="Polyprenyl_synt_CS"/>
</dbReference>
<dbReference type="InterPro" id="IPR000092">
    <property type="entry name" value="Polyprenyl_synt"/>
</dbReference>